<keyword evidence="3" id="KW-1185">Reference proteome</keyword>
<dbReference type="Gene3D" id="1.20.1050.10">
    <property type="match status" value="1"/>
</dbReference>
<dbReference type="EMBL" id="GG697361">
    <property type="protein sequence ID" value="EFQ32253.1"/>
    <property type="molecule type" value="Genomic_DNA"/>
</dbReference>
<organism evidence="3">
    <name type="scientific">Colletotrichum graminicola (strain M1.001 / M2 / FGSC 10212)</name>
    <name type="common">Maize anthracnose fungus</name>
    <name type="synonym">Glomerella graminicola</name>
    <dbReference type="NCBI Taxonomy" id="645133"/>
    <lineage>
        <taxon>Eukaryota</taxon>
        <taxon>Fungi</taxon>
        <taxon>Dikarya</taxon>
        <taxon>Ascomycota</taxon>
        <taxon>Pezizomycotina</taxon>
        <taxon>Sordariomycetes</taxon>
        <taxon>Hypocreomycetidae</taxon>
        <taxon>Glomerellales</taxon>
        <taxon>Glomerellaceae</taxon>
        <taxon>Colletotrichum</taxon>
        <taxon>Colletotrichum graminicola species complex</taxon>
    </lineage>
</organism>
<evidence type="ECO:0000259" key="1">
    <source>
        <dbReference type="PROSITE" id="PS50405"/>
    </source>
</evidence>
<dbReference type="RefSeq" id="XP_008096273.1">
    <property type="nucleotide sequence ID" value="XM_008098082.1"/>
</dbReference>
<dbReference type="HOGENOM" id="CLU_2867545_0_0_1"/>
<accession>E3QN15</accession>
<reference evidence="3" key="1">
    <citation type="journal article" date="2012" name="Nat. Genet.">
        <title>Lifestyle transitions in plant pathogenic Colletotrichum fungi deciphered by genome and transcriptome analyses.</title>
        <authorList>
            <person name="O'Connell R.J."/>
            <person name="Thon M.R."/>
            <person name="Hacquard S."/>
            <person name="Amyotte S.G."/>
            <person name="Kleemann J."/>
            <person name="Torres M.F."/>
            <person name="Damm U."/>
            <person name="Buiate E.A."/>
            <person name="Epstein L."/>
            <person name="Alkan N."/>
            <person name="Altmueller J."/>
            <person name="Alvarado-Balderrama L."/>
            <person name="Bauser C.A."/>
            <person name="Becker C."/>
            <person name="Birren B.W."/>
            <person name="Chen Z."/>
            <person name="Choi J."/>
            <person name="Crouch J.A."/>
            <person name="Duvick J.P."/>
            <person name="Farman M.A."/>
            <person name="Gan P."/>
            <person name="Heiman D."/>
            <person name="Henrissat B."/>
            <person name="Howard R.J."/>
            <person name="Kabbage M."/>
            <person name="Koch C."/>
            <person name="Kracher B."/>
            <person name="Kubo Y."/>
            <person name="Law A.D."/>
            <person name="Lebrun M.-H."/>
            <person name="Lee Y.-H."/>
            <person name="Miyara I."/>
            <person name="Moore N."/>
            <person name="Neumann U."/>
            <person name="Nordstroem K."/>
            <person name="Panaccione D.G."/>
            <person name="Panstruga R."/>
            <person name="Place M."/>
            <person name="Proctor R.H."/>
            <person name="Prusky D."/>
            <person name="Rech G."/>
            <person name="Reinhardt R."/>
            <person name="Rollins J.A."/>
            <person name="Rounsley S."/>
            <person name="Schardl C.L."/>
            <person name="Schwartz D.C."/>
            <person name="Shenoy N."/>
            <person name="Shirasu K."/>
            <person name="Sikhakolli U.R."/>
            <person name="Stueber K."/>
            <person name="Sukno S.A."/>
            <person name="Sweigard J.A."/>
            <person name="Takano Y."/>
            <person name="Takahara H."/>
            <person name="Trail F."/>
            <person name="van der Does H.C."/>
            <person name="Voll L.M."/>
            <person name="Will I."/>
            <person name="Young S."/>
            <person name="Zeng Q."/>
            <person name="Zhang J."/>
            <person name="Zhou S."/>
            <person name="Dickman M.B."/>
            <person name="Schulze-Lefert P."/>
            <person name="Ver Loren van Themaat E."/>
            <person name="Ma L.-J."/>
            <person name="Vaillancourt L.J."/>
        </authorList>
    </citation>
    <scope>NUCLEOTIDE SEQUENCE [LARGE SCALE GENOMIC DNA]</scope>
    <source>
        <strain evidence="3">M1.001 / M2 / FGSC 10212</strain>
    </source>
</reference>
<gene>
    <name evidence="2" type="ORF">GLRG_07397</name>
</gene>
<dbReference type="OrthoDB" id="249703at2759"/>
<evidence type="ECO:0000313" key="2">
    <source>
        <dbReference type="EMBL" id="EFQ32253.1"/>
    </source>
</evidence>
<name>E3QN15_COLGM</name>
<sequence>MAGNDFTLIDIYYIPLIQRLFAGGYGDIVLGRKAVAACWDRVVGRPAIKKLLAADQEAAAAACR</sequence>
<dbReference type="STRING" id="645133.E3QN15"/>
<protein>
    <recommendedName>
        <fullName evidence="1">GST C-terminal domain-containing protein</fullName>
    </recommendedName>
</protein>
<feature type="domain" description="GST C-terminal" evidence="1">
    <location>
        <begin position="1"/>
        <end position="62"/>
    </location>
</feature>
<dbReference type="GeneID" id="24412762"/>
<dbReference type="PROSITE" id="PS50405">
    <property type="entry name" value="GST_CTER"/>
    <property type="match status" value="1"/>
</dbReference>
<evidence type="ECO:0000313" key="3">
    <source>
        <dbReference type="Proteomes" id="UP000008782"/>
    </source>
</evidence>
<dbReference type="InterPro" id="IPR010987">
    <property type="entry name" value="Glutathione-S-Trfase_C-like"/>
</dbReference>
<dbReference type="AlphaFoldDB" id="E3QN15"/>
<proteinExistence type="predicted"/>
<dbReference type="VEuPathDB" id="FungiDB:GLRG_07397"/>
<dbReference type="Proteomes" id="UP000008782">
    <property type="component" value="Unassembled WGS sequence"/>
</dbReference>
<dbReference type="SUPFAM" id="SSF47616">
    <property type="entry name" value="GST C-terminal domain-like"/>
    <property type="match status" value="1"/>
</dbReference>
<dbReference type="InterPro" id="IPR036282">
    <property type="entry name" value="Glutathione-S-Trfase_C_sf"/>
</dbReference>